<organism evidence="20 21">
    <name type="scientific">Sphagnum jensenii</name>
    <dbReference type="NCBI Taxonomy" id="128206"/>
    <lineage>
        <taxon>Eukaryota</taxon>
        <taxon>Viridiplantae</taxon>
        <taxon>Streptophyta</taxon>
        <taxon>Embryophyta</taxon>
        <taxon>Bryophyta</taxon>
        <taxon>Sphagnophytina</taxon>
        <taxon>Sphagnopsida</taxon>
        <taxon>Sphagnales</taxon>
        <taxon>Sphagnaceae</taxon>
        <taxon>Sphagnum</taxon>
    </lineage>
</organism>
<keyword evidence="8" id="KW-0677">Repeat</keyword>
<accession>A0ABP0X8H0</accession>
<proteinExistence type="predicted"/>
<sequence>MTGWRWGEAMLLLLLFLFFLADLDAQDLGSSDQQSLTKFVQSLSSNSTSLGFNSSKPVCQWPGVYCTGQRSGNQRIRALNFTGLGLNGSIPDGSIGMLTALKSLDLSNNFLTGGIPADFASLTSLSILLLSNNGFNGSLPSDLAGLTQLKTLDISHNKLESGGTSSAADSLRALQSLRVLNLSNNQFSSNNFPFLANCSTLQALDLSANSINGSFPPQILSCIHLRVLNLSKNSLSGEIPLQVGDLRLLQSLDLSENSFSGQLPPSLGTLRRLLSLSLASNNFSGNITSSVLSLQSLQTAVLRKLDLSSNLLIGSVFGTISSLHALEHLGLAKNSFTQELFPDLSAVANLTYLNLSSCGVLGPISSSVGSLTKMLQLDLSHNDLNGSIPSALSNMTLLLSLDLSWNNLSGNIPDQLGLLTFLNQLNLSHNNLSGSIPNSNQFETFGASSFEDNPFLCGIALNKTCSSSIMPSPSPDHPVRNLKSGIMHPGVDVVIGIVIALFLVFGGFVVKLLCFQTRRTKNLPLVDAWNYRMGPMSFESDPSTWATSVKDPGSIPVVMFEKPLLNLTFSDLLKATLNFHKDAQITEGGCGPVYMGMLSPGDIKIAVKVLFEGGPVNPIERAAQLEALGKVKHPNLVPLVGYSMVNEKRILIYEFMENGNLYHHLHELPEGTANPDDWTLDTWEHPADGETVGNGDGCLSWEARHQIALGVARALAFLHHGCSPHIVHCDVTASNVLLDSELKAHLADCGVAGLVLDSGRRSVTPIIGGTVGYVPPEYGQTWKATTRGDVYSFGVVLLELVTGRRPTGQYFHDSCGGHLVGWVRALIRENVGYKCLDPKLLTTKVEHEMLECLQIGYLCTAEHPSKRPTMQQVIGLLKDVRPSAGTSP</sequence>
<keyword evidence="6 17" id="KW-0812">Transmembrane</keyword>
<keyword evidence="11" id="KW-0067">ATP-binding</keyword>
<keyword evidence="12 17" id="KW-1133">Transmembrane helix</keyword>
<evidence type="ECO:0000256" key="10">
    <source>
        <dbReference type="ARBA" id="ARBA00022777"/>
    </source>
</evidence>
<evidence type="ECO:0000256" key="7">
    <source>
        <dbReference type="ARBA" id="ARBA00022729"/>
    </source>
</evidence>
<keyword evidence="21" id="KW-1185">Reference proteome</keyword>
<evidence type="ECO:0000256" key="5">
    <source>
        <dbReference type="ARBA" id="ARBA00022679"/>
    </source>
</evidence>
<evidence type="ECO:0000313" key="21">
    <source>
        <dbReference type="Proteomes" id="UP001497444"/>
    </source>
</evidence>
<evidence type="ECO:0000256" key="14">
    <source>
        <dbReference type="ARBA" id="ARBA00023180"/>
    </source>
</evidence>
<evidence type="ECO:0000256" key="2">
    <source>
        <dbReference type="ARBA" id="ARBA00012513"/>
    </source>
</evidence>
<dbReference type="Gene3D" id="1.10.510.10">
    <property type="entry name" value="Transferase(Phosphotransferase) domain 1"/>
    <property type="match status" value="1"/>
</dbReference>
<dbReference type="InterPro" id="IPR011009">
    <property type="entry name" value="Kinase-like_dom_sf"/>
</dbReference>
<keyword evidence="14" id="KW-0325">Glycoprotein</keyword>
<dbReference type="InterPro" id="IPR000719">
    <property type="entry name" value="Prot_kinase_dom"/>
</dbReference>
<keyword evidence="13 17" id="KW-0472">Membrane</keyword>
<dbReference type="PROSITE" id="PS51450">
    <property type="entry name" value="LRR"/>
    <property type="match status" value="1"/>
</dbReference>
<keyword evidence="10" id="KW-0418">Kinase</keyword>
<evidence type="ECO:0000256" key="3">
    <source>
        <dbReference type="ARBA" id="ARBA00022527"/>
    </source>
</evidence>
<evidence type="ECO:0000256" key="17">
    <source>
        <dbReference type="SAM" id="Phobius"/>
    </source>
</evidence>
<feature type="domain" description="Protein kinase" evidence="19">
    <location>
        <begin position="579"/>
        <end position="888"/>
    </location>
</feature>
<dbReference type="InterPro" id="IPR051716">
    <property type="entry name" value="Plant_RL_S/T_kinase"/>
</dbReference>
<evidence type="ECO:0000256" key="12">
    <source>
        <dbReference type="ARBA" id="ARBA00022989"/>
    </source>
</evidence>
<evidence type="ECO:0000256" key="18">
    <source>
        <dbReference type="SAM" id="SignalP"/>
    </source>
</evidence>
<evidence type="ECO:0000256" key="16">
    <source>
        <dbReference type="ARBA" id="ARBA00048679"/>
    </source>
</evidence>
<comment type="catalytic activity">
    <reaction evidence="16">
        <text>L-seryl-[protein] + ATP = O-phospho-L-seryl-[protein] + ADP + H(+)</text>
        <dbReference type="Rhea" id="RHEA:17989"/>
        <dbReference type="Rhea" id="RHEA-COMP:9863"/>
        <dbReference type="Rhea" id="RHEA-COMP:11604"/>
        <dbReference type="ChEBI" id="CHEBI:15378"/>
        <dbReference type="ChEBI" id="CHEBI:29999"/>
        <dbReference type="ChEBI" id="CHEBI:30616"/>
        <dbReference type="ChEBI" id="CHEBI:83421"/>
        <dbReference type="ChEBI" id="CHEBI:456216"/>
        <dbReference type="EC" id="2.7.11.1"/>
    </reaction>
</comment>
<evidence type="ECO:0000256" key="11">
    <source>
        <dbReference type="ARBA" id="ARBA00022840"/>
    </source>
</evidence>
<keyword evidence="9" id="KW-0547">Nucleotide-binding</keyword>
<keyword evidence="4" id="KW-0433">Leucine-rich repeat</keyword>
<feature type="transmembrane region" description="Helical" evidence="17">
    <location>
        <begin position="493"/>
        <end position="514"/>
    </location>
</feature>
<dbReference type="SUPFAM" id="SSF52058">
    <property type="entry name" value="L domain-like"/>
    <property type="match status" value="1"/>
</dbReference>
<comment type="catalytic activity">
    <reaction evidence="15">
        <text>L-threonyl-[protein] + ATP = O-phospho-L-threonyl-[protein] + ADP + H(+)</text>
        <dbReference type="Rhea" id="RHEA:46608"/>
        <dbReference type="Rhea" id="RHEA-COMP:11060"/>
        <dbReference type="Rhea" id="RHEA-COMP:11605"/>
        <dbReference type="ChEBI" id="CHEBI:15378"/>
        <dbReference type="ChEBI" id="CHEBI:30013"/>
        <dbReference type="ChEBI" id="CHEBI:30616"/>
        <dbReference type="ChEBI" id="CHEBI:61977"/>
        <dbReference type="ChEBI" id="CHEBI:456216"/>
        <dbReference type="EC" id="2.7.11.1"/>
    </reaction>
</comment>
<evidence type="ECO:0000256" key="1">
    <source>
        <dbReference type="ARBA" id="ARBA00004167"/>
    </source>
</evidence>
<feature type="signal peptide" evidence="18">
    <location>
        <begin position="1"/>
        <end position="25"/>
    </location>
</feature>
<dbReference type="SMART" id="SM00369">
    <property type="entry name" value="LRR_TYP"/>
    <property type="match status" value="7"/>
</dbReference>
<keyword evidence="3" id="KW-0723">Serine/threonine-protein kinase</keyword>
<dbReference type="PANTHER" id="PTHR48053">
    <property type="entry name" value="LEUCINE RICH REPEAT FAMILY PROTEIN, EXPRESSED"/>
    <property type="match status" value="1"/>
</dbReference>
<evidence type="ECO:0000256" key="9">
    <source>
        <dbReference type="ARBA" id="ARBA00022741"/>
    </source>
</evidence>
<dbReference type="InterPro" id="IPR003591">
    <property type="entry name" value="Leu-rich_rpt_typical-subtyp"/>
</dbReference>
<evidence type="ECO:0000313" key="20">
    <source>
        <dbReference type="EMBL" id="CAK9274256.1"/>
    </source>
</evidence>
<protein>
    <recommendedName>
        <fullName evidence="2">non-specific serine/threonine protein kinase</fullName>
        <ecNumber evidence="2">2.7.11.1</ecNumber>
    </recommendedName>
</protein>
<evidence type="ECO:0000256" key="13">
    <source>
        <dbReference type="ARBA" id="ARBA00023136"/>
    </source>
</evidence>
<dbReference type="SUPFAM" id="SSF56112">
    <property type="entry name" value="Protein kinase-like (PK-like)"/>
    <property type="match status" value="1"/>
</dbReference>
<evidence type="ECO:0000256" key="6">
    <source>
        <dbReference type="ARBA" id="ARBA00022692"/>
    </source>
</evidence>
<comment type="subcellular location">
    <subcellularLocation>
        <location evidence="1">Membrane</location>
        <topology evidence="1">Single-pass membrane protein</topology>
    </subcellularLocation>
</comment>
<dbReference type="PROSITE" id="PS00109">
    <property type="entry name" value="PROTEIN_KINASE_TYR"/>
    <property type="match status" value="1"/>
</dbReference>
<dbReference type="Proteomes" id="UP001497444">
    <property type="component" value="Chromosome 6"/>
</dbReference>
<reference evidence="20" key="1">
    <citation type="submission" date="2024-02" db="EMBL/GenBank/DDBJ databases">
        <authorList>
            <consortium name="ELIXIR-Norway"/>
            <consortium name="Elixir Norway"/>
        </authorList>
    </citation>
    <scope>NUCLEOTIDE SEQUENCE</scope>
</reference>
<dbReference type="Gene3D" id="3.80.10.10">
    <property type="entry name" value="Ribonuclease Inhibitor"/>
    <property type="match status" value="4"/>
</dbReference>
<keyword evidence="7 18" id="KW-0732">Signal</keyword>
<dbReference type="InterPro" id="IPR001245">
    <property type="entry name" value="Ser-Thr/Tyr_kinase_cat_dom"/>
</dbReference>
<dbReference type="Pfam" id="PF23598">
    <property type="entry name" value="LRR_14"/>
    <property type="match status" value="1"/>
</dbReference>
<evidence type="ECO:0000256" key="15">
    <source>
        <dbReference type="ARBA" id="ARBA00047899"/>
    </source>
</evidence>
<dbReference type="InterPro" id="IPR008266">
    <property type="entry name" value="Tyr_kinase_AS"/>
</dbReference>
<dbReference type="PROSITE" id="PS50011">
    <property type="entry name" value="PROTEIN_KINASE_DOM"/>
    <property type="match status" value="1"/>
</dbReference>
<dbReference type="PANTHER" id="PTHR48053:SF154">
    <property type="entry name" value="(WILD MALAYSIAN BANANA) HYPOTHETICAL PROTEIN"/>
    <property type="match status" value="1"/>
</dbReference>
<dbReference type="Pfam" id="PF13855">
    <property type="entry name" value="LRR_8"/>
    <property type="match status" value="1"/>
</dbReference>
<name>A0ABP0X8H0_9BRYO</name>
<dbReference type="Pfam" id="PF00560">
    <property type="entry name" value="LRR_1"/>
    <property type="match status" value="4"/>
</dbReference>
<dbReference type="InterPro" id="IPR055414">
    <property type="entry name" value="LRR_R13L4/SHOC2-like"/>
</dbReference>
<dbReference type="InterPro" id="IPR001611">
    <property type="entry name" value="Leu-rich_rpt"/>
</dbReference>
<dbReference type="InterPro" id="IPR032675">
    <property type="entry name" value="LRR_dom_sf"/>
</dbReference>
<feature type="chain" id="PRO_5045242354" description="non-specific serine/threonine protein kinase" evidence="18">
    <location>
        <begin position="26"/>
        <end position="888"/>
    </location>
</feature>
<evidence type="ECO:0000256" key="8">
    <source>
        <dbReference type="ARBA" id="ARBA00022737"/>
    </source>
</evidence>
<evidence type="ECO:0000259" key="19">
    <source>
        <dbReference type="PROSITE" id="PS50011"/>
    </source>
</evidence>
<dbReference type="PRINTS" id="PR00019">
    <property type="entry name" value="LEURICHRPT"/>
</dbReference>
<dbReference type="Gene3D" id="3.30.200.20">
    <property type="entry name" value="Phosphorylase Kinase, domain 1"/>
    <property type="match status" value="1"/>
</dbReference>
<gene>
    <name evidence="20" type="ORF">CSSPJE1EN1_LOCUS19734</name>
</gene>
<dbReference type="EMBL" id="OZ020101">
    <property type="protein sequence ID" value="CAK9274256.1"/>
    <property type="molecule type" value="Genomic_DNA"/>
</dbReference>
<dbReference type="Pfam" id="PF07714">
    <property type="entry name" value="PK_Tyr_Ser-Thr"/>
    <property type="match status" value="1"/>
</dbReference>
<keyword evidence="5" id="KW-0808">Transferase</keyword>
<dbReference type="EC" id="2.7.11.1" evidence="2"/>
<evidence type="ECO:0000256" key="4">
    <source>
        <dbReference type="ARBA" id="ARBA00022614"/>
    </source>
</evidence>